<gene>
    <name evidence="1" type="ORF">DVH24_016363</name>
</gene>
<reference evidence="1 2" key="1">
    <citation type="submission" date="2018-10" db="EMBL/GenBank/DDBJ databases">
        <title>A high-quality apple genome assembly.</title>
        <authorList>
            <person name="Hu J."/>
        </authorList>
    </citation>
    <scope>NUCLEOTIDE SEQUENCE [LARGE SCALE GENOMIC DNA]</scope>
    <source>
        <strain evidence="2">cv. HFTH1</strain>
        <tissue evidence="1">Young leaf</tissue>
    </source>
</reference>
<protein>
    <submittedName>
        <fullName evidence="1">Uncharacterized protein</fullName>
    </submittedName>
</protein>
<evidence type="ECO:0000313" key="1">
    <source>
        <dbReference type="EMBL" id="RXH73541.1"/>
    </source>
</evidence>
<accession>A0A498HWJ8</accession>
<dbReference type="Proteomes" id="UP000290289">
    <property type="component" value="Chromosome 15"/>
</dbReference>
<name>A0A498HWJ8_MALDO</name>
<dbReference type="AlphaFoldDB" id="A0A498HWJ8"/>
<organism evidence="1 2">
    <name type="scientific">Malus domestica</name>
    <name type="common">Apple</name>
    <name type="synonym">Pyrus malus</name>
    <dbReference type="NCBI Taxonomy" id="3750"/>
    <lineage>
        <taxon>Eukaryota</taxon>
        <taxon>Viridiplantae</taxon>
        <taxon>Streptophyta</taxon>
        <taxon>Embryophyta</taxon>
        <taxon>Tracheophyta</taxon>
        <taxon>Spermatophyta</taxon>
        <taxon>Magnoliopsida</taxon>
        <taxon>eudicotyledons</taxon>
        <taxon>Gunneridae</taxon>
        <taxon>Pentapetalae</taxon>
        <taxon>rosids</taxon>
        <taxon>fabids</taxon>
        <taxon>Rosales</taxon>
        <taxon>Rosaceae</taxon>
        <taxon>Amygdaloideae</taxon>
        <taxon>Maleae</taxon>
        <taxon>Malus</taxon>
    </lineage>
</organism>
<dbReference type="EMBL" id="RDQH01000341">
    <property type="protein sequence ID" value="RXH73541.1"/>
    <property type="molecule type" value="Genomic_DNA"/>
</dbReference>
<comment type="caution">
    <text evidence="1">The sequence shown here is derived from an EMBL/GenBank/DDBJ whole genome shotgun (WGS) entry which is preliminary data.</text>
</comment>
<keyword evidence="2" id="KW-1185">Reference proteome</keyword>
<sequence length="86" mass="9584">MQTSVMKGKKDGGARLWMRFDHFGGSNLIECDKNAIIRRAAIPARDLRILEPVISHSSSILEQVYWMVEGKGKGPKDALCEVSDSH</sequence>
<proteinExistence type="predicted"/>
<evidence type="ECO:0000313" key="2">
    <source>
        <dbReference type="Proteomes" id="UP000290289"/>
    </source>
</evidence>